<reference evidence="10 11" key="1">
    <citation type="submission" date="2024-09" db="EMBL/GenBank/DDBJ databases">
        <authorList>
            <person name="Sun Q."/>
            <person name="Mori K."/>
        </authorList>
    </citation>
    <scope>NUCLEOTIDE SEQUENCE [LARGE SCALE GENOMIC DNA]</scope>
    <source>
        <strain evidence="10 11">NCAIM B.02537</strain>
    </source>
</reference>
<feature type="transmembrane region" description="Helical" evidence="7">
    <location>
        <begin position="20"/>
        <end position="45"/>
    </location>
</feature>
<dbReference type="Gene3D" id="1.20.1560.10">
    <property type="entry name" value="ABC transporter type 1, transmembrane domain"/>
    <property type="match status" value="1"/>
</dbReference>
<dbReference type="InterPro" id="IPR036640">
    <property type="entry name" value="ABC1_TM_sf"/>
</dbReference>
<evidence type="ECO:0000256" key="7">
    <source>
        <dbReference type="SAM" id="Phobius"/>
    </source>
</evidence>
<feature type="transmembrane region" description="Helical" evidence="7">
    <location>
        <begin position="139"/>
        <end position="157"/>
    </location>
</feature>
<organism evidence="10 11">
    <name type="scientific">Novosphingobium aquiterrae</name>
    <dbReference type="NCBI Taxonomy" id="624388"/>
    <lineage>
        <taxon>Bacteria</taxon>
        <taxon>Pseudomonadati</taxon>
        <taxon>Pseudomonadota</taxon>
        <taxon>Alphaproteobacteria</taxon>
        <taxon>Sphingomonadales</taxon>
        <taxon>Sphingomonadaceae</taxon>
        <taxon>Novosphingobium</taxon>
    </lineage>
</organism>
<keyword evidence="5 7" id="KW-1133">Transmembrane helix</keyword>
<dbReference type="GO" id="GO:0005524">
    <property type="term" value="F:ATP binding"/>
    <property type="evidence" value="ECO:0007669"/>
    <property type="project" value="UniProtKB-KW"/>
</dbReference>
<feature type="transmembrane region" description="Helical" evidence="7">
    <location>
        <begin position="57"/>
        <end position="79"/>
    </location>
</feature>
<gene>
    <name evidence="10" type="ORF">ACFFF7_10810</name>
</gene>
<dbReference type="Gene3D" id="3.40.50.300">
    <property type="entry name" value="P-loop containing nucleotide triphosphate hydrolases"/>
    <property type="match status" value="1"/>
</dbReference>
<dbReference type="InterPro" id="IPR011527">
    <property type="entry name" value="ABC1_TM_dom"/>
</dbReference>
<dbReference type="InterPro" id="IPR017871">
    <property type="entry name" value="ABC_transporter-like_CS"/>
</dbReference>
<protein>
    <submittedName>
        <fullName evidence="10">ABC transporter ATP-binding protein</fullName>
    </submittedName>
</protein>
<dbReference type="InterPro" id="IPR027417">
    <property type="entry name" value="P-loop_NTPase"/>
</dbReference>
<feature type="transmembrane region" description="Helical" evidence="7">
    <location>
        <begin position="163"/>
        <end position="184"/>
    </location>
</feature>
<dbReference type="SMART" id="SM00382">
    <property type="entry name" value="AAA"/>
    <property type="match status" value="1"/>
</dbReference>
<evidence type="ECO:0000259" key="8">
    <source>
        <dbReference type="PROSITE" id="PS50893"/>
    </source>
</evidence>
<dbReference type="EMBL" id="JBHLTL010000006">
    <property type="protein sequence ID" value="MFC0589905.1"/>
    <property type="molecule type" value="Genomic_DNA"/>
</dbReference>
<keyword evidence="3" id="KW-0547">Nucleotide-binding</keyword>
<evidence type="ECO:0000256" key="4">
    <source>
        <dbReference type="ARBA" id="ARBA00022840"/>
    </source>
</evidence>
<dbReference type="PROSITE" id="PS50893">
    <property type="entry name" value="ABC_TRANSPORTER_2"/>
    <property type="match status" value="1"/>
</dbReference>
<dbReference type="InterPro" id="IPR039421">
    <property type="entry name" value="Type_1_exporter"/>
</dbReference>
<evidence type="ECO:0000256" key="3">
    <source>
        <dbReference type="ARBA" id="ARBA00022741"/>
    </source>
</evidence>
<evidence type="ECO:0000256" key="1">
    <source>
        <dbReference type="ARBA" id="ARBA00004651"/>
    </source>
</evidence>
<keyword evidence="6 7" id="KW-0472">Membrane</keyword>
<evidence type="ECO:0000256" key="5">
    <source>
        <dbReference type="ARBA" id="ARBA00022989"/>
    </source>
</evidence>
<dbReference type="InterPro" id="IPR003593">
    <property type="entry name" value="AAA+_ATPase"/>
</dbReference>
<evidence type="ECO:0000259" key="9">
    <source>
        <dbReference type="PROSITE" id="PS50929"/>
    </source>
</evidence>
<comment type="subcellular location">
    <subcellularLocation>
        <location evidence="1">Cell membrane</location>
        <topology evidence="1">Multi-pass membrane protein</topology>
    </subcellularLocation>
</comment>
<dbReference type="InterPro" id="IPR003439">
    <property type="entry name" value="ABC_transporter-like_ATP-bd"/>
</dbReference>
<feature type="transmembrane region" description="Helical" evidence="7">
    <location>
        <begin position="254"/>
        <end position="277"/>
    </location>
</feature>
<evidence type="ECO:0000256" key="6">
    <source>
        <dbReference type="ARBA" id="ARBA00023136"/>
    </source>
</evidence>
<dbReference type="PANTHER" id="PTHR43394:SF1">
    <property type="entry name" value="ATP-BINDING CASSETTE SUB-FAMILY B MEMBER 10, MITOCHONDRIAL"/>
    <property type="match status" value="1"/>
</dbReference>
<keyword evidence="2 7" id="KW-0812">Transmembrane</keyword>
<proteinExistence type="predicted"/>
<name>A0ABV6PJA5_9SPHN</name>
<evidence type="ECO:0000256" key="2">
    <source>
        <dbReference type="ARBA" id="ARBA00022692"/>
    </source>
</evidence>
<dbReference type="SUPFAM" id="SSF52540">
    <property type="entry name" value="P-loop containing nucleoside triphosphate hydrolases"/>
    <property type="match status" value="1"/>
</dbReference>
<feature type="domain" description="ABC transmembrane type-1" evidence="9">
    <location>
        <begin position="18"/>
        <end position="308"/>
    </location>
</feature>
<keyword evidence="4 10" id="KW-0067">ATP-binding</keyword>
<dbReference type="SUPFAM" id="SSF90123">
    <property type="entry name" value="ABC transporter transmembrane region"/>
    <property type="match status" value="1"/>
</dbReference>
<keyword evidence="11" id="KW-1185">Reference proteome</keyword>
<dbReference type="PANTHER" id="PTHR43394">
    <property type="entry name" value="ATP-DEPENDENT PERMEASE MDL1, MITOCHONDRIAL"/>
    <property type="match status" value="1"/>
</dbReference>
<feature type="domain" description="ABC transporter" evidence="8">
    <location>
        <begin position="345"/>
        <end position="566"/>
    </location>
</feature>
<dbReference type="Pfam" id="PF00005">
    <property type="entry name" value="ABC_tran"/>
    <property type="match status" value="1"/>
</dbReference>
<comment type="caution">
    <text evidence="10">The sequence shown here is derived from an EMBL/GenBank/DDBJ whole genome shotgun (WGS) entry which is preliminary data.</text>
</comment>
<dbReference type="RefSeq" id="WP_379481363.1">
    <property type="nucleotide sequence ID" value="NZ_JBHLTL010000006.1"/>
</dbReference>
<dbReference type="Proteomes" id="UP001589943">
    <property type="component" value="Unassembled WGS sequence"/>
</dbReference>
<dbReference type="CDD" id="cd03228">
    <property type="entry name" value="ABCC_MRP_Like"/>
    <property type="match status" value="1"/>
</dbReference>
<dbReference type="PROSITE" id="PS00211">
    <property type="entry name" value="ABC_TRANSPORTER_1"/>
    <property type="match status" value="1"/>
</dbReference>
<evidence type="ECO:0000313" key="11">
    <source>
        <dbReference type="Proteomes" id="UP001589943"/>
    </source>
</evidence>
<accession>A0ABV6PJA5</accession>
<dbReference type="PROSITE" id="PS50929">
    <property type="entry name" value="ABC_TM1F"/>
    <property type="match status" value="1"/>
</dbReference>
<sequence length="566" mass="59137">MLQSLNRLIGPAHRTGAAWLLVLMVASALTESLGVMLLVPLLASLGAADGGLLGSRLAAWGVGLTLGPALAAFVLLVLLRAVINQARNAAGLRLELAVINALRQRAWRALLNADWRSLAQMRRSDSASVLISHIDRSGFGINQAAAGLAALITLAGLGIAGLAIAPFVTIGGGLGGLLVLWAYAGTRRRAAQLGEAMGRAYRTIHAGLGETLDALRTVKSLQGEARAEAGAFAGFADLTRTRIAYQRDLGRGQIALQGGGAAVLAVLVWLAVARWGLNGVQILPVVALFARALPLVGSLQEAWQNYAHSRPAIDAAYALIDLAEAAREAELPKTPPPYLRQAIALDAVTVRYAQADAPALDTASFSITAGSLVAVTGASGAGKSTLADVLGGLINPDTGDLIIDGIPLDPAQRRAWRSQVAYVQQDPAVLSDTVRANLLWAAPDADMARIEAALRDAACQFVLDWPGGIDTRIGDGERTLSGGERQRLMLARALLRRPGLLILDEATSALDSHNEALIAKALTGLKGRMTVVMICHRGALLALADQTISLDRGRIVDDSGSAGRTE</sequence>
<evidence type="ECO:0000313" key="10">
    <source>
        <dbReference type="EMBL" id="MFC0589905.1"/>
    </source>
</evidence>